<gene>
    <name evidence="2" type="ORF">B0A75_01500</name>
</gene>
<organism evidence="2 3">
    <name type="scientific">Flavobacterium oncorhynchi</name>
    <dbReference type="NCBI Taxonomy" id="728056"/>
    <lineage>
        <taxon>Bacteria</taxon>
        <taxon>Pseudomonadati</taxon>
        <taxon>Bacteroidota</taxon>
        <taxon>Flavobacteriia</taxon>
        <taxon>Flavobacteriales</taxon>
        <taxon>Flavobacteriaceae</taxon>
        <taxon>Flavobacterium</taxon>
    </lineage>
</organism>
<keyword evidence="1" id="KW-0732">Signal</keyword>
<evidence type="ECO:0008006" key="4">
    <source>
        <dbReference type="Google" id="ProtNLM"/>
    </source>
</evidence>
<keyword evidence="3" id="KW-1185">Reference proteome</keyword>
<evidence type="ECO:0000313" key="2">
    <source>
        <dbReference type="EMBL" id="OXB03122.1"/>
    </source>
</evidence>
<dbReference type="AlphaFoldDB" id="A0A226IC25"/>
<feature type="signal peptide" evidence="1">
    <location>
        <begin position="1"/>
        <end position="22"/>
    </location>
</feature>
<sequence>MERIKQLLVLTLLIANSLFVSAQQNKNSTLTKSSQETIFLHSNTTTFLTGETLFYKLYCLNPINNKPSLISKIAYIELVDNEKQSFQKNKVYLDKGIGTGDYFIPTTLKTGNYKLIAYTKWMLNNPKSQTYEIDLFIINPFQTQEPNANVTFDNTLKNSVSSTNISTDSNLDNEKRIDFELDKNSYYTRDKASIKVKSLTEITQKGNYSISVRKKDQIPALKQTTPQEFAKKTARNYSDYSPSSFLFIPELRAELITGSIVSKTNQDLNNKSLSISLPGKEYVLKIVKTNSQGKFTFLLDQFPNFSNAIIQVLDENPSDFTVILDPLPKLDTSGLQFSSKLNLTEDLKKDIEERSTASQIQNAYYQTKKDSLIQEAVISPFFNSIEKTYVLDDYTRFPTLKENVVEIILELYYRRVNDKNQLFVRNGHKDLTAYGPPLIIVDGLLIQDSSDLFDYNMGNVDKVSLINEPYAYGPKLYGGLISFETKNSDFAINFVKKYMKPTEVQRPNPAKIYYNPDYSAGNNLKRIPDYRYQLLWEPTLSLDKKEETLSFYTSDLKGDFEVVLEGFTDEGKPVYITKNITVK</sequence>
<comment type="caution">
    <text evidence="2">The sequence shown here is derived from an EMBL/GenBank/DDBJ whole genome shotgun (WGS) entry which is preliminary data.</text>
</comment>
<protein>
    <recommendedName>
        <fullName evidence="4">TonB-dependent receptor plug domain-containing protein</fullName>
    </recommendedName>
</protein>
<reference evidence="2 3" key="1">
    <citation type="submission" date="2016-11" db="EMBL/GenBank/DDBJ databases">
        <title>Whole genomes of Flavobacteriaceae.</title>
        <authorList>
            <person name="Stine C."/>
            <person name="Li C."/>
            <person name="Tadesse D."/>
        </authorList>
    </citation>
    <scope>NUCLEOTIDE SEQUENCE [LARGE SCALE GENOMIC DNA]</scope>
    <source>
        <strain evidence="2 3">CCUG 59446</strain>
    </source>
</reference>
<dbReference type="Gene3D" id="2.60.40.1930">
    <property type="match status" value="1"/>
</dbReference>
<proteinExistence type="predicted"/>
<dbReference type="EMBL" id="MUHA01000003">
    <property type="protein sequence ID" value="OXB03122.1"/>
    <property type="molecule type" value="Genomic_DNA"/>
</dbReference>
<name>A0A226IC25_9FLAO</name>
<feature type="chain" id="PRO_5012036557" description="TonB-dependent receptor plug domain-containing protein" evidence="1">
    <location>
        <begin position="23"/>
        <end position="583"/>
    </location>
</feature>
<evidence type="ECO:0000256" key="1">
    <source>
        <dbReference type="SAM" id="SignalP"/>
    </source>
</evidence>
<evidence type="ECO:0000313" key="3">
    <source>
        <dbReference type="Proteomes" id="UP000198336"/>
    </source>
</evidence>
<accession>A0A226IC25</accession>
<dbReference type="Proteomes" id="UP000198336">
    <property type="component" value="Unassembled WGS sequence"/>
</dbReference>